<feature type="domain" description="HTH crp-type" evidence="1">
    <location>
        <begin position="39"/>
        <end position="87"/>
    </location>
</feature>
<dbReference type="InterPro" id="IPR036388">
    <property type="entry name" value="WH-like_DNA-bd_sf"/>
</dbReference>
<dbReference type="SUPFAM" id="SSF46785">
    <property type="entry name" value="Winged helix' DNA-binding domain"/>
    <property type="match status" value="1"/>
</dbReference>
<dbReference type="GO" id="GO:0006355">
    <property type="term" value="P:regulation of DNA-templated transcription"/>
    <property type="evidence" value="ECO:0007669"/>
    <property type="project" value="InterPro"/>
</dbReference>
<dbReference type="Proteomes" id="UP000184016">
    <property type="component" value="Unassembled WGS sequence"/>
</dbReference>
<dbReference type="RefSeq" id="WP_072874500.1">
    <property type="nucleotide sequence ID" value="NZ_FRAF01000017.1"/>
</dbReference>
<dbReference type="SMART" id="SM00419">
    <property type="entry name" value="HTH_CRP"/>
    <property type="match status" value="1"/>
</dbReference>
<protein>
    <recommendedName>
        <fullName evidence="1">HTH crp-type domain-containing protein</fullName>
    </recommendedName>
</protein>
<sequence length="148" mass="16799">MHELDFEQIPAKFREFLKPMMERDALDQKIIDVMAAKSDADGFARLSQYYIAEIVGTNQPMVSNHIKRLIKHGFIRQEGRGAYTVLKRDVWQNGATTSVVKYLHSVNEDGSIINLTLKEQAERTGLTVEQIQVAQGYISAFAPRTQSK</sequence>
<dbReference type="GO" id="GO:0003677">
    <property type="term" value="F:DNA binding"/>
    <property type="evidence" value="ECO:0007669"/>
    <property type="project" value="InterPro"/>
</dbReference>
<evidence type="ECO:0000259" key="1">
    <source>
        <dbReference type="SMART" id="SM00419"/>
    </source>
</evidence>
<proteinExistence type="predicted"/>
<gene>
    <name evidence="2" type="ORF">SAMN05443507_11712</name>
</gene>
<dbReference type="STRING" id="1830138.SAMN05443507_11712"/>
<organism evidence="2 3">
    <name type="scientific">Alicyclobacillus tolerans</name>
    <dbReference type="NCBI Taxonomy" id="90970"/>
    <lineage>
        <taxon>Bacteria</taxon>
        <taxon>Bacillati</taxon>
        <taxon>Bacillota</taxon>
        <taxon>Bacilli</taxon>
        <taxon>Bacillales</taxon>
        <taxon>Alicyclobacillaceae</taxon>
        <taxon>Alicyclobacillus</taxon>
    </lineage>
</organism>
<accession>A0A1M6TLZ2</accession>
<dbReference type="AlphaFoldDB" id="A0A1M6TLZ2"/>
<keyword evidence="3" id="KW-1185">Reference proteome</keyword>
<dbReference type="EMBL" id="FRAF01000017">
    <property type="protein sequence ID" value="SHK57926.1"/>
    <property type="molecule type" value="Genomic_DNA"/>
</dbReference>
<dbReference type="OrthoDB" id="9806249at2"/>
<evidence type="ECO:0000313" key="2">
    <source>
        <dbReference type="EMBL" id="SHK57926.1"/>
    </source>
</evidence>
<evidence type="ECO:0000313" key="3">
    <source>
        <dbReference type="Proteomes" id="UP000184016"/>
    </source>
</evidence>
<dbReference type="InterPro" id="IPR036390">
    <property type="entry name" value="WH_DNA-bd_sf"/>
</dbReference>
<dbReference type="InterPro" id="IPR012318">
    <property type="entry name" value="HTH_CRP"/>
</dbReference>
<dbReference type="Gene3D" id="1.10.10.10">
    <property type="entry name" value="Winged helix-like DNA-binding domain superfamily/Winged helix DNA-binding domain"/>
    <property type="match status" value="1"/>
</dbReference>
<name>A0A1M6TLZ2_9BACL</name>
<reference evidence="3" key="1">
    <citation type="submission" date="2016-11" db="EMBL/GenBank/DDBJ databases">
        <authorList>
            <person name="Varghese N."/>
            <person name="Submissions S."/>
        </authorList>
    </citation>
    <scope>NUCLEOTIDE SEQUENCE [LARGE SCALE GENOMIC DNA]</scope>
    <source>
        <strain evidence="3">USBA-503</strain>
    </source>
</reference>